<organism evidence="4 5">
    <name type="scientific">Cynoglossus semilaevis</name>
    <name type="common">Tongue sole</name>
    <dbReference type="NCBI Taxonomy" id="244447"/>
    <lineage>
        <taxon>Eukaryota</taxon>
        <taxon>Metazoa</taxon>
        <taxon>Chordata</taxon>
        <taxon>Craniata</taxon>
        <taxon>Vertebrata</taxon>
        <taxon>Euteleostomi</taxon>
        <taxon>Actinopterygii</taxon>
        <taxon>Neopterygii</taxon>
        <taxon>Teleostei</taxon>
        <taxon>Neoteleostei</taxon>
        <taxon>Acanthomorphata</taxon>
        <taxon>Carangaria</taxon>
        <taxon>Pleuronectiformes</taxon>
        <taxon>Pleuronectoidei</taxon>
        <taxon>Cynoglossidae</taxon>
        <taxon>Cynoglossinae</taxon>
        <taxon>Cynoglossus</taxon>
    </lineage>
</organism>
<dbReference type="InterPro" id="IPR052835">
    <property type="entry name" value="Nepro"/>
</dbReference>
<name>A0A3P8W5P5_CYNSE</name>
<dbReference type="InterPro" id="IPR027951">
    <property type="entry name" value="Nepro_N"/>
</dbReference>
<dbReference type="CTD" id="25871"/>
<evidence type="ECO:0000313" key="5">
    <source>
        <dbReference type="Proteomes" id="UP000265120"/>
    </source>
</evidence>
<dbReference type="GO" id="GO:0005634">
    <property type="term" value="C:nucleus"/>
    <property type="evidence" value="ECO:0007669"/>
    <property type="project" value="TreeGrafter"/>
</dbReference>
<feature type="region of interest" description="Disordered" evidence="1">
    <location>
        <begin position="415"/>
        <end position="470"/>
    </location>
</feature>
<dbReference type="Proteomes" id="UP000265120">
    <property type="component" value="Chromosome 16"/>
</dbReference>
<dbReference type="AlphaFoldDB" id="A0A3P8W5P5"/>
<feature type="compositionally biased region" description="Basic and acidic residues" evidence="1">
    <location>
        <begin position="428"/>
        <end position="441"/>
    </location>
</feature>
<dbReference type="InParanoid" id="A0A3P8W5P5"/>
<dbReference type="PANTHER" id="PTHR34761:SF1">
    <property type="entry name" value="NUCLEOLUS AND NEURAL PROGENITOR PROTEIN"/>
    <property type="match status" value="1"/>
</dbReference>
<dbReference type="GeneTree" id="ENSGT00390000007644"/>
<keyword evidence="2" id="KW-1133">Transmembrane helix</keyword>
<proteinExistence type="predicted"/>
<feature type="domain" description="Nucleolus and neural progenitor protein-like N-terminal" evidence="3">
    <location>
        <begin position="6"/>
        <end position="197"/>
    </location>
</feature>
<reference evidence="4 5" key="1">
    <citation type="journal article" date="2014" name="Nat. Genet.">
        <title>Whole-genome sequence of a flatfish provides insights into ZW sex chromosome evolution and adaptation to a benthic lifestyle.</title>
        <authorList>
            <person name="Chen S."/>
            <person name="Zhang G."/>
            <person name="Shao C."/>
            <person name="Huang Q."/>
            <person name="Liu G."/>
            <person name="Zhang P."/>
            <person name="Song W."/>
            <person name="An N."/>
            <person name="Chalopin D."/>
            <person name="Volff J.N."/>
            <person name="Hong Y."/>
            <person name="Li Q."/>
            <person name="Sha Z."/>
            <person name="Zhou H."/>
            <person name="Xie M."/>
            <person name="Yu Q."/>
            <person name="Liu Y."/>
            <person name="Xiang H."/>
            <person name="Wang N."/>
            <person name="Wu K."/>
            <person name="Yang C."/>
            <person name="Zhou Q."/>
            <person name="Liao X."/>
            <person name="Yang L."/>
            <person name="Hu Q."/>
            <person name="Zhang J."/>
            <person name="Meng L."/>
            <person name="Jin L."/>
            <person name="Tian Y."/>
            <person name="Lian J."/>
            <person name="Yang J."/>
            <person name="Miao G."/>
            <person name="Liu S."/>
            <person name="Liang Z."/>
            <person name="Yan F."/>
            <person name="Li Y."/>
            <person name="Sun B."/>
            <person name="Zhang H."/>
            <person name="Zhang J."/>
            <person name="Zhu Y."/>
            <person name="Du M."/>
            <person name="Zhao Y."/>
            <person name="Schartl M."/>
            <person name="Tang Q."/>
            <person name="Wang J."/>
        </authorList>
    </citation>
    <scope>NUCLEOTIDE SEQUENCE</scope>
</reference>
<dbReference type="OrthoDB" id="9899341at2759"/>
<reference evidence="4" key="3">
    <citation type="submission" date="2025-09" db="UniProtKB">
        <authorList>
            <consortium name="Ensembl"/>
        </authorList>
    </citation>
    <scope>IDENTIFICATION</scope>
</reference>
<keyword evidence="2" id="KW-0472">Membrane</keyword>
<dbReference type="Ensembl" id="ENSCSET00000021178.1">
    <property type="protein sequence ID" value="ENSCSEP00000020906.1"/>
    <property type="gene ID" value="ENSCSEG00000013356.1"/>
</dbReference>
<evidence type="ECO:0000256" key="1">
    <source>
        <dbReference type="SAM" id="MobiDB-lite"/>
    </source>
</evidence>
<reference evidence="4" key="2">
    <citation type="submission" date="2025-08" db="UniProtKB">
        <authorList>
            <consortium name="Ensembl"/>
        </authorList>
    </citation>
    <scope>IDENTIFICATION</scope>
</reference>
<feature type="compositionally biased region" description="Basic and acidic residues" evidence="1">
    <location>
        <begin position="448"/>
        <end position="458"/>
    </location>
</feature>
<evidence type="ECO:0000259" key="3">
    <source>
        <dbReference type="Pfam" id="PF14780"/>
    </source>
</evidence>
<evidence type="ECO:0000313" key="4">
    <source>
        <dbReference type="Ensembl" id="ENSCSEP00000020906.1"/>
    </source>
</evidence>
<dbReference type="GeneID" id="103392291"/>
<dbReference type="KEGG" id="csem:103392291"/>
<sequence length="470" mass="54153">MAGQPWNSVNIPFPGAVSCVRIHSSPKTIETIRVLLVRNETVVKLIRSEFLQTEVRVLYELQYILNHTFRANKTFKALKQVEQCVNRLKMMKLDAALGDLTLLCPTGTQREVSIKTGECDVPSQPMLEWLCLKVLGAAQLMSCSLDRCSRAFIRSRQQLKLEEFIILNLVITSLLGRLWVIFRGILFSLSSLYQQLLVFLSEVAQSRSMPYLTDFSLPADFSEFLGPSFESLLKKQLKAVSSDKTHTETEQQRKAAKAKTQLTTRKVKEDLGVSVERDIVHNKDLKPFLEIFKKIPEKTYQAEKRERFNNQVKETTSFSDMGARLEDVITWCKSQGMQKENVLLSFLRLKCRKMSNLETEGYKVQRKLQIFRRDVLGILSPPAHRTSRASSSVLRRNPRLRKRFKSLRDQFRRSAVRTSLKKKRSKRENKNTKLSATEDVRSCSTAKVKKETSQHENHDDIDDIFASKGW</sequence>
<dbReference type="RefSeq" id="XP_008327097.1">
    <property type="nucleotide sequence ID" value="XM_008328875.3"/>
</dbReference>
<dbReference type="FunCoup" id="A0A3P8W5P5">
    <property type="interactions" value="1172"/>
</dbReference>
<dbReference type="Pfam" id="PF14780">
    <property type="entry name" value="NEPRO_N"/>
    <property type="match status" value="1"/>
</dbReference>
<keyword evidence="5" id="KW-1185">Reference proteome</keyword>
<protein>
    <submittedName>
        <fullName evidence="4">Nucleolus and neural progenitor protein</fullName>
    </submittedName>
</protein>
<evidence type="ECO:0000256" key="2">
    <source>
        <dbReference type="SAM" id="Phobius"/>
    </source>
</evidence>
<feature type="transmembrane region" description="Helical" evidence="2">
    <location>
        <begin position="164"/>
        <end position="182"/>
    </location>
</feature>
<dbReference type="OMA" id="EFVLMKI"/>
<dbReference type="PANTHER" id="PTHR34761">
    <property type="entry name" value="NUCLEOLUS AND NEURAL PROGENITOR PROTEIN"/>
    <property type="match status" value="1"/>
</dbReference>
<dbReference type="STRING" id="244447.ENSCSEP00000020906"/>
<accession>A0A3P8W5P5</accession>
<keyword evidence="2" id="KW-0812">Transmembrane</keyword>
<dbReference type="GO" id="GO:0045747">
    <property type="term" value="P:positive regulation of Notch signaling pathway"/>
    <property type="evidence" value="ECO:0007669"/>
    <property type="project" value="TreeGrafter"/>
</dbReference>